<name>A0AAE3UEQ4_9BACT</name>
<reference evidence="1" key="1">
    <citation type="submission" date="2023-05" db="EMBL/GenBank/DDBJ databases">
        <authorList>
            <person name="Zhang X."/>
        </authorList>
    </citation>
    <scope>NUCLEOTIDE SEQUENCE</scope>
    <source>
        <strain evidence="1">BD1B2-1</strain>
    </source>
</reference>
<proteinExistence type="predicted"/>
<accession>A0AAE3UEQ4</accession>
<protein>
    <submittedName>
        <fullName evidence="1">Uncharacterized protein</fullName>
    </submittedName>
</protein>
<dbReference type="EMBL" id="JASJOU010000007">
    <property type="protein sequence ID" value="MDJ1503023.1"/>
    <property type="molecule type" value="Genomic_DNA"/>
</dbReference>
<comment type="caution">
    <text evidence="1">The sequence shown here is derived from an EMBL/GenBank/DDBJ whole genome shotgun (WGS) entry which is preliminary data.</text>
</comment>
<dbReference type="RefSeq" id="WP_314513445.1">
    <property type="nucleotide sequence ID" value="NZ_JASJOU010000007.1"/>
</dbReference>
<dbReference type="AlphaFoldDB" id="A0AAE3UEQ4"/>
<sequence>MYTKSNQLISLQNPFQQLMPFAMQWLSITEDDLFPINQLPEALPDILKRVYQIAKSKPDILHKFQKQDYLLDVDELRFYEDRVVFLVENQGCWTCETEIYQADPAIYVNHQQLKKDKSETKLVHERLSAFLTTFVLQELTLSSEYVFFEIDDLTFFDEKGLLIQPLWLDAPHVWTGIKANFHLINHSILTMIDEDSGTGFAGTQSEAMYNLLAEIGGEI</sequence>
<organism evidence="1 2">
    <name type="scientific">Xanthocytophaga agilis</name>
    <dbReference type="NCBI Taxonomy" id="3048010"/>
    <lineage>
        <taxon>Bacteria</taxon>
        <taxon>Pseudomonadati</taxon>
        <taxon>Bacteroidota</taxon>
        <taxon>Cytophagia</taxon>
        <taxon>Cytophagales</taxon>
        <taxon>Rhodocytophagaceae</taxon>
        <taxon>Xanthocytophaga</taxon>
    </lineage>
</organism>
<keyword evidence="2" id="KW-1185">Reference proteome</keyword>
<dbReference type="Proteomes" id="UP001232063">
    <property type="component" value="Unassembled WGS sequence"/>
</dbReference>
<evidence type="ECO:0000313" key="1">
    <source>
        <dbReference type="EMBL" id="MDJ1503023.1"/>
    </source>
</evidence>
<evidence type="ECO:0000313" key="2">
    <source>
        <dbReference type="Proteomes" id="UP001232063"/>
    </source>
</evidence>
<gene>
    <name evidence="1" type="ORF">QNI22_20305</name>
</gene>